<evidence type="ECO:0000256" key="1">
    <source>
        <dbReference type="SAM" id="Coils"/>
    </source>
</evidence>
<keyword evidence="4" id="KW-1185">Reference proteome</keyword>
<accession>A0A0V0QHF5</accession>
<feature type="coiled-coil region" evidence="1">
    <location>
        <begin position="185"/>
        <end position="212"/>
    </location>
</feature>
<feature type="compositionally biased region" description="Basic and acidic residues" evidence="2">
    <location>
        <begin position="1"/>
        <end position="25"/>
    </location>
</feature>
<feature type="region of interest" description="Disordered" evidence="2">
    <location>
        <begin position="1"/>
        <end position="34"/>
    </location>
</feature>
<dbReference type="Proteomes" id="UP000054937">
    <property type="component" value="Unassembled WGS sequence"/>
</dbReference>
<protein>
    <submittedName>
        <fullName evidence="3">Uncharacterized protein</fullName>
    </submittedName>
</protein>
<comment type="caution">
    <text evidence="3">The sequence shown here is derived from an EMBL/GenBank/DDBJ whole genome shotgun (WGS) entry which is preliminary data.</text>
</comment>
<dbReference type="AlphaFoldDB" id="A0A0V0QHF5"/>
<dbReference type="EMBL" id="LDAU01000166">
    <property type="protein sequence ID" value="KRX01699.1"/>
    <property type="molecule type" value="Genomic_DNA"/>
</dbReference>
<evidence type="ECO:0000256" key="2">
    <source>
        <dbReference type="SAM" id="MobiDB-lite"/>
    </source>
</evidence>
<evidence type="ECO:0000313" key="4">
    <source>
        <dbReference type="Proteomes" id="UP000054937"/>
    </source>
</evidence>
<evidence type="ECO:0000313" key="3">
    <source>
        <dbReference type="EMBL" id="KRX01699.1"/>
    </source>
</evidence>
<reference evidence="3 4" key="1">
    <citation type="journal article" date="2015" name="Sci. Rep.">
        <title>Genome of the facultative scuticociliatosis pathogen Pseudocohnilembus persalinus provides insight into its virulence through horizontal gene transfer.</title>
        <authorList>
            <person name="Xiong J."/>
            <person name="Wang G."/>
            <person name="Cheng J."/>
            <person name="Tian M."/>
            <person name="Pan X."/>
            <person name="Warren A."/>
            <person name="Jiang C."/>
            <person name="Yuan D."/>
            <person name="Miao W."/>
        </authorList>
    </citation>
    <scope>NUCLEOTIDE SEQUENCE [LARGE SCALE GENOMIC DNA]</scope>
    <source>
        <strain evidence="3">36N120E</strain>
    </source>
</reference>
<gene>
    <name evidence="3" type="ORF">PPERSA_01569</name>
</gene>
<name>A0A0V0QHF5_PSEPJ</name>
<proteinExistence type="predicted"/>
<keyword evidence="1" id="KW-0175">Coiled coil</keyword>
<organism evidence="3 4">
    <name type="scientific">Pseudocohnilembus persalinus</name>
    <name type="common">Ciliate</name>
    <dbReference type="NCBI Taxonomy" id="266149"/>
    <lineage>
        <taxon>Eukaryota</taxon>
        <taxon>Sar</taxon>
        <taxon>Alveolata</taxon>
        <taxon>Ciliophora</taxon>
        <taxon>Intramacronucleata</taxon>
        <taxon>Oligohymenophorea</taxon>
        <taxon>Scuticociliatia</taxon>
        <taxon>Philasterida</taxon>
        <taxon>Pseudocohnilembidae</taxon>
        <taxon>Pseudocohnilembus</taxon>
    </lineage>
</organism>
<sequence length="316" mass="37560">MSNEDSDSKQQIEADSQVEQKEQDLNKTNNEKNNNFKLHIGKQMSVASLEYHKFAKEIRKLIKTFKQYKETMDTILLYQEKQKLKISLAEKIVLNRKNIYCLNKLIRQNVYDSVDDSSSVINQLMDKGSRSISESYRYISLYITRIMPNKQNNDILMNASYLTSEDEYEDEELFHMKIKNIDELNSRYYQKNKQEREKIKQIKQNYRSLNDYEKTDINRIQTLIQNQKNPQIQKPRIEIGFELTQFFIGLVKYFMNLSFLYKNQKLKMPKFKLAYFYLIEAERICDKISFTPDPEIIGLAAKVKISLGSFLFEAGR</sequence>
<dbReference type="InParanoid" id="A0A0V0QHF5"/>
<dbReference type="OrthoDB" id="300304at2759"/>